<keyword evidence="2" id="KW-1185">Reference proteome</keyword>
<evidence type="ECO:0000313" key="2">
    <source>
        <dbReference type="Proteomes" id="UP001164539"/>
    </source>
</evidence>
<accession>A0ACC1XDB7</accession>
<reference evidence="1 2" key="1">
    <citation type="journal article" date="2023" name="Science">
        <title>Complex scaffold remodeling in plant triterpene biosynthesis.</title>
        <authorList>
            <person name="De La Pena R."/>
            <person name="Hodgson H."/>
            <person name="Liu J.C."/>
            <person name="Stephenson M.J."/>
            <person name="Martin A.C."/>
            <person name="Owen C."/>
            <person name="Harkess A."/>
            <person name="Leebens-Mack J."/>
            <person name="Jimenez L.E."/>
            <person name="Osbourn A."/>
            <person name="Sattely E.S."/>
        </authorList>
    </citation>
    <scope>NUCLEOTIDE SEQUENCE [LARGE SCALE GENOMIC DNA]</scope>
    <source>
        <strain evidence="2">cv. JPN11</strain>
        <tissue evidence="1">Leaf</tissue>
    </source>
</reference>
<sequence>MAISGSGSGSTLGSETSKQQTQMEVESVKCESCCFTEDCTPAYIVRVRERYKGRWLCGLCAEAVKDEVLRSDRLISTEEALNRHISFCNKFRSSTSLALTETEHPISAMGKILRKSLDKYSNSSRTPPVRSNSSSVLPDFQKVKTTSPLLLRSESCFSALSPLE</sequence>
<name>A0ACC1XDB7_MELAZ</name>
<organism evidence="1 2">
    <name type="scientific">Melia azedarach</name>
    <name type="common">Chinaberry tree</name>
    <dbReference type="NCBI Taxonomy" id="155640"/>
    <lineage>
        <taxon>Eukaryota</taxon>
        <taxon>Viridiplantae</taxon>
        <taxon>Streptophyta</taxon>
        <taxon>Embryophyta</taxon>
        <taxon>Tracheophyta</taxon>
        <taxon>Spermatophyta</taxon>
        <taxon>Magnoliopsida</taxon>
        <taxon>eudicotyledons</taxon>
        <taxon>Gunneridae</taxon>
        <taxon>Pentapetalae</taxon>
        <taxon>rosids</taxon>
        <taxon>malvids</taxon>
        <taxon>Sapindales</taxon>
        <taxon>Meliaceae</taxon>
        <taxon>Melia</taxon>
    </lineage>
</organism>
<protein>
    <submittedName>
        <fullName evidence="1">DUF1677 family protein</fullName>
    </submittedName>
</protein>
<comment type="caution">
    <text evidence="1">The sequence shown here is derived from an EMBL/GenBank/DDBJ whole genome shotgun (WGS) entry which is preliminary data.</text>
</comment>
<gene>
    <name evidence="1" type="ORF">OWV82_018651</name>
</gene>
<evidence type="ECO:0000313" key="1">
    <source>
        <dbReference type="EMBL" id="KAJ4708758.1"/>
    </source>
</evidence>
<dbReference type="EMBL" id="CM051403">
    <property type="protein sequence ID" value="KAJ4708758.1"/>
    <property type="molecule type" value="Genomic_DNA"/>
</dbReference>
<proteinExistence type="predicted"/>
<dbReference type="Proteomes" id="UP001164539">
    <property type="component" value="Chromosome 10"/>
</dbReference>